<keyword evidence="2" id="KW-0238">DNA-binding</keyword>
<dbReference type="InterPro" id="IPR018060">
    <property type="entry name" value="HTH_AraC"/>
</dbReference>
<dbReference type="InterPro" id="IPR009057">
    <property type="entry name" value="Homeodomain-like_sf"/>
</dbReference>
<gene>
    <name evidence="5" type="ORF">GCM10023144_19100</name>
</gene>
<dbReference type="RefSeq" id="WP_425570223.1">
    <property type="nucleotide sequence ID" value="NZ_BAABFO010000007.1"/>
</dbReference>
<dbReference type="PANTHER" id="PTHR43436:SF1">
    <property type="entry name" value="TRANSCRIPTIONAL REGULATORY PROTEIN"/>
    <property type="match status" value="1"/>
</dbReference>
<dbReference type="Pfam" id="PF06719">
    <property type="entry name" value="AraC_N"/>
    <property type="match status" value="1"/>
</dbReference>
<dbReference type="PROSITE" id="PS01124">
    <property type="entry name" value="HTH_ARAC_FAMILY_2"/>
    <property type="match status" value="1"/>
</dbReference>
<keyword evidence="3" id="KW-0804">Transcription</keyword>
<dbReference type="InterPro" id="IPR018062">
    <property type="entry name" value="HTH_AraC-typ_CS"/>
</dbReference>
<organism evidence="5 6">
    <name type="scientific">Pigmentiphaga soli</name>
    <dbReference type="NCBI Taxonomy" id="1007095"/>
    <lineage>
        <taxon>Bacteria</taxon>
        <taxon>Pseudomonadati</taxon>
        <taxon>Pseudomonadota</taxon>
        <taxon>Betaproteobacteria</taxon>
        <taxon>Burkholderiales</taxon>
        <taxon>Alcaligenaceae</taxon>
        <taxon>Pigmentiphaga</taxon>
    </lineage>
</organism>
<dbReference type="EMBL" id="BAABFO010000007">
    <property type="protein sequence ID" value="GAA4330952.1"/>
    <property type="molecule type" value="Genomic_DNA"/>
</dbReference>
<dbReference type="InterPro" id="IPR009594">
    <property type="entry name" value="Tscrpt_reg_HTH_AraC_N"/>
</dbReference>
<feature type="domain" description="HTH araC/xylS-type" evidence="4">
    <location>
        <begin position="206"/>
        <end position="304"/>
    </location>
</feature>
<name>A0ABP8GWF7_9BURK</name>
<dbReference type="Proteomes" id="UP001501671">
    <property type="component" value="Unassembled WGS sequence"/>
</dbReference>
<evidence type="ECO:0000256" key="2">
    <source>
        <dbReference type="ARBA" id="ARBA00023125"/>
    </source>
</evidence>
<dbReference type="Gene3D" id="1.10.10.60">
    <property type="entry name" value="Homeodomain-like"/>
    <property type="match status" value="2"/>
</dbReference>
<dbReference type="Pfam" id="PF12833">
    <property type="entry name" value="HTH_18"/>
    <property type="match status" value="1"/>
</dbReference>
<keyword evidence="6" id="KW-1185">Reference proteome</keyword>
<dbReference type="PANTHER" id="PTHR43436">
    <property type="entry name" value="ARAC-FAMILY TRANSCRIPTIONAL REGULATOR"/>
    <property type="match status" value="1"/>
</dbReference>
<evidence type="ECO:0000313" key="5">
    <source>
        <dbReference type="EMBL" id="GAA4330952.1"/>
    </source>
</evidence>
<proteinExistence type="predicted"/>
<dbReference type="SMART" id="SM00342">
    <property type="entry name" value="HTH_ARAC"/>
    <property type="match status" value="1"/>
</dbReference>
<comment type="caution">
    <text evidence="5">The sequence shown here is derived from an EMBL/GenBank/DDBJ whole genome shotgun (WGS) entry which is preliminary data.</text>
</comment>
<reference evidence="6" key="1">
    <citation type="journal article" date="2019" name="Int. J. Syst. Evol. Microbiol.">
        <title>The Global Catalogue of Microorganisms (GCM) 10K type strain sequencing project: providing services to taxonomists for standard genome sequencing and annotation.</title>
        <authorList>
            <consortium name="The Broad Institute Genomics Platform"/>
            <consortium name="The Broad Institute Genome Sequencing Center for Infectious Disease"/>
            <person name="Wu L."/>
            <person name="Ma J."/>
        </authorList>
    </citation>
    <scope>NUCLEOTIDE SEQUENCE [LARGE SCALE GENOMIC DNA]</scope>
    <source>
        <strain evidence="6">JCM 17666</strain>
    </source>
</reference>
<sequence length="317" mass="34987">MHNALPLATVPDDDHARGLEQLASLIARFTDTEGNHPTAIPALTLHRSTTPGLPFHGVYEPVLAVIAQGAKRVTLAGQSYEYGQARYLIASVDLPVTSQIIKASPQSPYLCLTLGLDVRRIGELMTETGMPEPKACRVGPGLSVDRLSAPLLDAVLRLVRLLDTPEDIPILAPLIEREIFYRLLTGNQGMRLRHIAVSDSQSQQIARAIAWLRKNFARPLRIDDLAQAVNMSTSSLHHHFKAVTAMSPLQYQKQLRLQEARRLIMTELRHVSAAAHLVGYESPSQFIREYRRLYGAPPMRDASRLRGLAADPGGRPG</sequence>
<dbReference type="PROSITE" id="PS00041">
    <property type="entry name" value="HTH_ARAC_FAMILY_1"/>
    <property type="match status" value="1"/>
</dbReference>
<protein>
    <submittedName>
        <fullName evidence="5">AraC family transcriptional regulator</fullName>
    </submittedName>
</protein>
<evidence type="ECO:0000313" key="6">
    <source>
        <dbReference type="Proteomes" id="UP001501671"/>
    </source>
</evidence>
<evidence type="ECO:0000256" key="3">
    <source>
        <dbReference type="ARBA" id="ARBA00023163"/>
    </source>
</evidence>
<evidence type="ECO:0000256" key="1">
    <source>
        <dbReference type="ARBA" id="ARBA00023015"/>
    </source>
</evidence>
<dbReference type="SUPFAM" id="SSF46689">
    <property type="entry name" value="Homeodomain-like"/>
    <property type="match status" value="2"/>
</dbReference>
<keyword evidence="1" id="KW-0805">Transcription regulation</keyword>
<evidence type="ECO:0000259" key="4">
    <source>
        <dbReference type="PROSITE" id="PS01124"/>
    </source>
</evidence>
<accession>A0ABP8GWF7</accession>